<dbReference type="HOGENOM" id="CLU_2277377_0_0_1"/>
<dbReference type="RefSeq" id="XP_040629153.1">
    <property type="nucleotide sequence ID" value="XM_040776873.1"/>
</dbReference>
<dbReference type="GeneID" id="63691935"/>
<dbReference type="EMBL" id="JH795862">
    <property type="protein sequence ID" value="EJU02256.1"/>
    <property type="molecule type" value="Genomic_DNA"/>
</dbReference>
<reference evidence="1 2" key="1">
    <citation type="journal article" date="2012" name="Science">
        <title>The Paleozoic origin of enzymatic lignin decomposition reconstructed from 31 fungal genomes.</title>
        <authorList>
            <person name="Floudas D."/>
            <person name="Binder M."/>
            <person name="Riley R."/>
            <person name="Barry K."/>
            <person name="Blanchette R.A."/>
            <person name="Henrissat B."/>
            <person name="Martinez A.T."/>
            <person name="Otillar R."/>
            <person name="Spatafora J.W."/>
            <person name="Yadav J.S."/>
            <person name="Aerts A."/>
            <person name="Benoit I."/>
            <person name="Boyd A."/>
            <person name="Carlson A."/>
            <person name="Copeland A."/>
            <person name="Coutinho P.M."/>
            <person name="de Vries R.P."/>
            <person name="Ferreira P."/>
            <person name="Findley K."/>
            <person name="Foster B."/>
            <person name="Gaskell J."/>
            <person name="Glotzer D."/>
            <person name="Gorecki P."/>
            <person name="Heitman J."/>
            <person name="Hesse C."/>
            <person name="Hori C."/>
            <person name="Igarashi K."/>
            <person name="Jurgens J.A."/>
            <person name="Kallen N."/>
            <person name="Kersten P."/>
            <person name="Kohler A."/>
            <person name="Kuees U."/>
            <person name="Kumar T.K.A."/>
            <person name="Kuo A."/>
            <person name="LaButti K."/>
            <person name="Larrondo L.F."/>
            <person name="Lindquist E."/>
            <person name="Ling A."/>
            <person name="Lombard V."/>
            <person name="Lucas S."/>
            <person name="Lundell T."/>
            <person name="Martin R."/>
            <person name="McLaughlin D.J."/>
            <person name="Morgenstern I."/>
            <person name="Morin E."/>
            <person name="Murat C."/>
            <person name="Nagy L.G."/>
            <person name="Nolan M."/>
            <person name="Ohm R.A."/>
            <person name="Patyshakuliyeva A."/>
            <person name="Rokas A."/>
            <person name="Ruiz-Duenas F.J."/>
            <person name="Sabat G."/>
            <person name="Salamov A."/>
            <person name="Samejima M."/>
            <person name="Schmutz J."/>
            <person name="Slot J.C."/>
            <person name="St John F."/>
            <person name="Stenlid J."/>
            <person name="Sun H."/>
            <person name="Sun S."/>
            <person name="Syed K."/>
            <person name="Tsang A."/>
            <person name="Wiebenga A."/>
            <person name="Young D."/>
            <person name="Pisabarro A."/>
            <person name="Eastwood D.C."/>
            <person name="Martin F."/>
            <person name="Cullen D."/>
            <person name="Grigoriev I.V."/>
            <person name="Hibbett D.S."/>
        </authorList>
    </citation>
    <scope>NUCLEOTIDE SEQUENCE [LARGE SCALE GENOMIC DNA]</scope>
    <source>
        <strain evidence="1 2">DJM-731 SS1</strain>
    </source>
</reference>
<name>M5FWF2_DACPD</name>
<evidence type="ECO:0000313" key="1">
    <source>
        <dbReference type="EMBL" id="EJU02256.1"/>
    </source>
</evidence>
<proteinExistence type="predicted"/>
<keyword evidence="2" id="KW-1185">Reference proteome</keyword>
<dbReference type="Proteomes" id="UP000030653">
    <property type="component" value="Unassembled WGS sequence"/>
</dbReference>
<organism evidence="1 2">
    <name type="scientific">Dacryopinax primogenitus (strain DJM 731)</name>
    <name type="common">Brown rot fungus</name>
    <dbReference type="NCBI Taxonomy" id="1858805"/>
    <lineage>
        <taxon>Eukaryota</taxon>
        <taxon>Fungi</taxon>
        <taxon>Dikarya</taxon>
        <taxon>Basidiomycota</taxon>
        <taxon>Agaricomycotina</taxon>
        <taxon>Dacrymycetes</taxon>
        <taxon>Dacrymycetales</taxon>
        <taxon>Dacrymycetaceae</taxon>
        <taxon>Dacryopinax</taxon>
    </lineage>
</organism>
<sequence>MSKPISQQYMTAVHPRTTPISDIYDDQLPLGIPHQLAFDLQYCYLNKGGYKGRTLSGCCYDLDIPTSIHANGTHIRGSPTHLSPVNLTKLTLSHAHLASMSP</sequence>
<accession>M5FWF2</accession>
<dbReference type="AlphaFoldDB" id="M5FWF2"/>
<evidence type="ECO:0000313" key="2">
    <source>
        <dbReference type="Proteomes" id="UP000030653"/>
    </source>
</evidence>
<protein>
    <submittedName>
        <fullName evidence="1">Uncharacterized protein</fullName>
    </submittedName>
</protein>
<gene>
    <name evidence="1" type="ORF">DACRYDRAFT_88689</name>
</gene>